<dbReference type="HOGENOM" id="CLU_791475_0_0_5"/>
<proteinExistence type="predicted"/>
<dbReference type="STRING" id="316058.RPB_3026"/>
<dbReference type="InterPro" id="IPR019225">
    <property type="entry name" value="DUF2155"/>
</dbReference>
<dbReference type="eggNOG" id="COG4765">
    <property type="taxonomic scope" value="Bacteria"/>
</dbReference>
<feature type="compositionally biased region" description="Pro residues" evidence="1">
    <location>
        <begin position="316"/>
        <end position="326"/>
    </location>
</feature>
<protein>
    <recommendedName>
        <fullName evidence="4">DUF2155 domain-containing protein</fullName>
    </recommendedName>
</protein>
<organism evidence="2 3">
    <name type="scientific">Rhodopseudomonas palustris (strain HaA2)</name>
    <dbReference type="NCBI Taxonomy" id="316058"/>
    <lineage>
        <taxon>Bacteria</taxon>
        <taxon>Pseudomonadati</taxon>
        <taxon>Pseudomonadota</taxon>
        <taxon>Alphaproteobacteria</taxon>
        <taxon>Hyphomicrobiales</taxon>
        <taxon>Nitrobacteraceae</taxon>
        <taxon>Rhodopseudomonas</taxon>
    </lineage>
</organism>
<name>Q2IVN2_RHOP2</name>
<keyword evidence="3" id="KW-1185">Reference proteome</keyword>
<evidence type="ECO:0000313" key="2">
    <source>
        <dbReference type="EMBL" id="ABD07728.1"/>
    </source>
</evidence>
<evidence type="ECO:0008006" key="4">
    <source>
        <dbReference type="Google" id="ProtNLM"/>
    </source>
</evidence>
<dbReference type="EMBL" id="CP000250">
    <property type="protein sequence ID" value="ABD07728.1"/>
    <property type="molecule type" value="Genomic_DNA"/>
</dbReference>
<sequence length="326" mass="34348">MQAAEAVECRKPDSSLKPRGMSRSLCFVGLAALIAAPLITLAPPAQAQIGNIFSDPAPRPPGAIPRGAPQMDDEEEVPDLPPQGRVLPAPTRPPQGSALPGPVQSQPLPPPPGTTIIPQTPPATANVPPGQPDSGVANAPPGANPLPGLPPGQRQPRGAPPTPATLQPGDEIVTEPPAQKIVNKKASFTGLDKITGRTINFDADIGETVQFGALRVKTDACYTRPSTEAANTDAFVEVDEITLQGEVKRIFSGWMFAASPGLHAVEHPIYDIWLTDCKNPETPVVSAQPDAPKPAAAQPQQQQRRRQPPPRQTQQAPPPPLPAFRQ</sequence>
<dbReference type="Pfam" id="PF09923">
    <property type="entry name" value="DUF2155"/>
    <property type="match status" value="1"/>
</dbReference>
<reference evidence="2 3" key="1">
    <citation type="submission" date="2006-01" db="EMBL/GenBank/DDBJ databases">
        <title>Complete sequence of Rhodopseudomonas palustris HaA2.</title>
        <authorList>
            <consortium name="US DOE Joint Genome Institute"/>
            <person name="Copeland A."/>
            <person name="Lucas S."/>
            <person name="Lapidus A."/>
            <person name="Barry K."/>
            <person name="Detter J.C."/>
            <person name="Glavina T."/>
            <person name="Hammon N."/>
            <person name="Israni S."/>
            <person name="Pitluck S."/>
            <person name="Chain P."/>
            <person name="Malfatti S."/>
            <person name="Shin M."/>
            <person name="Vergez L."/>
            <person name="Schmutz J."/>
            <person name="Larimer F."/>
            <person name="Land M."/>
            <person name="Hauser L."/>
            <person name="Pelletier D.A."/>
            <person name="Kyrpides N."/>
            <person name="Anderson I."/>
            <person name="Oda Y."/>
            <person name="Harwood C.S."/>
            <person name="Richardson P."/>
        </authorList>
    </citation>
    <scope>NUCLEOTIDE SEQUENCE [LARGE SCALE GENOMIC DNA]</scope>
    <source>
        <strain evidence="2 3">HaA2</strain>
    </source>
</reference>
<dbReference type="AlphaFoldDB" id="Q2IVN2"/>
<accession>Q2IVN2</accession>
<dbReference type="Proteomes" id="UP000008809">
    <property type="component" value="Chromosome"/>
</dbReference>
<feature type="region of interest" description="Disordered" evidence="1">
    <location>
        <begin position="281"/>
        <end position="326"/>
    </location>
</feature>
<gene>
    <name evidence="2" type="ordered locus">RPB_3026</name>
</gene>
<feature type="region of interest" description="Disordered" evidence="1">
    <location>
        <begin position="1"/>
        <end position="20"/>
    </location>
</feature>
<evidence type="ECO:0000256" key="1">
    <source>
        <dbReference type="SAM" id="MobiDB-lite"/>
    </source>
</evidence>
<feature type="region of interest" description="Disordered" evidence="1">
    <location>
        <begin position="52"/>
        <end position="171"/>
    </location>
</feature>
<feature type="compositionally biased region" description="Basic and acidic residues" evidence="1">
    <location>
        <begin position="7"/>
        <end position="16"/>
    </location>
</feature>
<feature type="compositionally biased region" description="Low complexity" evidence="1">
    <location>
        <begin position="287"/>
        <end position="302"/>
    </location>
</feature>
<dbReference type="KEGG" id="rpb:RPB_3026"/>
<evidence type="ECO:0000313" key="3">
    <source>
        <dbReference type="Proteomes" id="UP000008809"/>
    </source>
</evidence>